<accession>B3T4J5</accession>
<name>B3T4J5_9ZZZZ</name>
<protein>
    <submittedName>
        <fullName evidence="2">Uncharacterized protein</fullName>
    </submittedName>
</protein>
<feature type="region of interest" description="Disordered" evidence="1">
    <location>
        <begin position="1"/>
        <end position="33"/>
    </location>
</feature>
<proteinExistence type="predicted"/>
<evidence type="ECO:0000313" key="2">
    <source>
        <dbReference type="EMBL" id="ABZ07504.1"/>
    </source>
</evidence>
<dbReference type="EMBL" id="EU016601">
    <property type="protein sequence ID" value="ABZ07504.1"/>
    <property type="molecule type" value="Genomic_DNA"/>
</dbReference>
<feature type="region of interest" description="Disordered" evidence="1">
    <location>
        <begin position="62"/>
        <end position="87"/>
    </location>
</feature>
<feature type="compositionally biased region" description="Basic and acidic residues" evidence="1">
    <location>
        <begin position="62"/>
        <end position="71"/>
    </location>
</feature>
<gene>
    <name evidence="2" type="ORF">ALOHA_HF4000ANIW137G21ctg1g33</name>
</gene>
<dbReference type="AlphaFoldDB" id="B3T4J5"/>
<evidence type="ECO:0000256" key="1">
    <source>
        <dbReference type="SAM" id="MobiDB-lite"/>
    </source>
</evidence>
<reference evidence="2" key="1">
    <citation type="journal article" date="2008" name="ISME J.">
        <title>Genomic patterns of recombination, clonal divergence and environment in marine microbial populations.</title>
        <authorList>
            <person name="Konstantinidis K.T."/>
            <person name="Delong E.F."/>
        </authorList>
    </citation>
    <scope>NUCLEOTIDE SEQUENCE</scope>
</reference>
<organism evidence="2">
    <name type="scientific">uncultured marine microorganism HF4000_ANIW137G21</name>
    <dbReference type="NCBI Taxonomy" id="455530"/>
    <lineage>
        <taxon>unclassified sequences</taxon>
        <taxon>environmental samples</taxon>
    </lineage>
</organism>
<sequence>MGAGGCPTGNTVPTKAPAGVSRMNHGTTERDFPCVEDRRDPLLGYDRRSNTHGWIVMGPRMTERNDLRDNPTVRQTSRGGSGARASL</sequence>